<feature type="compositionally biased region" description="Basic and acidic residues" evidence="1">
    <location>
        <begin position="153"/>
        <end position="164"/>
    </location>
</feature>
<comment type="caution">
    <text evidence="2">The sequence shown here is derived from an EMBL/GenBank/DDBJ whole genome shotgun (WGS) entry which is preliminary data.</text>
</comment>
<keyword evidence="3" id="KW-1185">Reference proteome</keyword>
<protein>
    <submittedName>
        <fullName evidence="2">Uncharacterized protein</fullName>
    </submittedName>
</protein>
<evidence type="ECO:0000256" key="1">
    <source>
        <dbReference type="SAM" id="MobiDB-lite"/>
    </source>
</evidence>
<dbReference type="EMBL" id="JANPWB010000010">
    <property type="protein sequence ID" value="KAJ1138052.1"/>
    <property type="molecule type" value="Genomic_DNA"/>
</dbReference>
<feature type="region of interest" description="Disordered" evidence="1">
    <location>
        <begin position="73"/>
        <end position="179"/>
    </location>
</feature>
<evidence type="ECO:0000313" key="3">
    <source>
        <dbReference type="Proteomes" id="UP001066276"/>
    </source>
</evidence>
<organism evidence="2 3">
    <name type="scientific">Pleurodeles waltl</name>
    <name type="common">Iberian ribbed newt</name>
    <dbReference type="NCBI Taxonomy" id="8319"/>
    <lineage>
        <taxon>Eukaryota</taxon>
        <taxon>Metazoa</taxon>
        <taxon>Chordata</taxon>
        <taxon>Craniata</taxon>
        <taxon>Vertebrata</taxon>
        <taxon>Euteleostomi</taxon>
        <taxon>Amphibia</taxon>
        <taxon>Batrachia</taxon>
        <taxon>Caudata</taxon>
        <taxon>Salamandroidea</taxon>
        <taxon>Salamandridae</taxon>
        <taxon>Pleurodelinae</taxon>
        <taxon>Pleurodeles</taxon>
    </lineage>
</organism>
<reference evidence="2" key="1">
    <citation type="journal article" date="2022" name="bioRxiv">
        <title>Sequencing and chromosome-scale assembly of the giantPleurodeles waltlgenome.</title>
        <authorList>
            <person name="Brown T."/>
            <person name="Elewa A."/>
            <person name="Iarovenko S."/>
            <person name="Subramanian E."/>
            <person name="Araus A.J."/>
            <person name="Petzold A."/>
            <person name="Susuki M."/>
            <person name="Suzuki K.-i.T."/>
            <person name="Hayashi T."/>
            <person name="Toyoda A."/>
            <person name="Oliveira C."/>
            <person name="Osipova E."/>
            <person name="Leigh N.D."/>
            <person name="Simon A."/>
            <person name="Yun M.H."/>
        </authorList>
    </citation>
    <scope>NUCLEOTIDE SEQUENCE</scope>
    <source>
        <strain evidence="2">20211129_DDA</strain>
        <tissue evidence="2">Liver</tissue>
    </source>
</reference>
<accession>A0AAV7QEW5</accession>
<dbReference type="Proteomes" id="UP001066276">
    <property type="component" value="Chromosome 6"/>
</dbReference>
<evidence type="ECO:0000313" key="2">
    <source>
        <dbReference type="EMBL" id="KAJ1138052.1"/>
    </source>
</evidence>
<feature type="compositionally biased region" description="Basic and acidic residues" evidence="1">
    <location>
        <begin position="111"/>
        <end position="138"/>
    </location>
</feature>
<sequence>MADAGTVHQDGTSHHHRLEVQHCPRGRLQVLKTELSPQVQHWPRGGLQVIKNGAVHLQFFNLEGICNRVDDDAAPTSEKSCSRGRANSFSSCLDDRGAGVNNANPDFQVLEGRKREDGRRERDVGGERGDCRRERDQEENLPESPRGSPEDPDPARDTGERRSQEASVDTPKCRHVPVGAWLSKTQTRILASQAGS</sequence>
<dbReference type="AlphaFoldDB" id="A0AAV7QEW5"/>
<gene>
    <name evidence="2" type="ORF">NDU88_004443</name>
</gene>
<name>A0AAV7QEW5_PLEWA</name>
<proteinExistence type="predicted"/>